<evidence type="ECO:0000256" key="4">
    <source>
        <dbReference type="ARBA" id="ARBA00022840"/>
    </source>
</evidence>
<evidence type="ECO:0000313" key="10">
    <source>
        <dbReference type="Proteomes" id="UP000252266"/>
    </source>
</evidence>
<keyword evidence="2" id="KW-0813">Transport</keyword>
<protein>
    <submittedName>
        <fullName evidence="8">Amino acid/amide ABC transporter ATP-binding protein 2, HAAT family</fullName>
    </submittedName>
    <submittedName>
        <fullName evidence="7">Branched-chain amino acid ABC transporter ATP-binding protein</fullName>
    </submittedName>
</protein>
<dbReference type="PROSITE" id="PS00211">
    <property type="entry name" value="ABC_TRANSPORTER_1"/>
    <property type="match status" value="1"/>
</dbReference>
<dbReference type="InterPro" id="IPR003593">
    <property type="entry name" value="AAA+_ATPase"/>
</dbReference>
<comment type="similarity">
    <text evidence="1">Belongs to the ABC transporter superfamily.</text>
</comment>
<dbReference type="CDD" id="cd03224">
    <property type="entry name" value="ABC_TM1139_LivF_branched"/>
    <property type="match status" value="1"/>
</dbReference>
<dbReference type="Pfam" id="PF00005">
    <property type="entry name" value="ABC_tran"/>
    <property type="match status" value="1"/>
</dbReference>
<dbReference type="Proteomes" id="UP000252266">
    <property type="component" value="Unassembled WGS sequence"/>
</dbReference>
<feature type="domain" description="ABC transporter" evidence="6">
    <location>
        <begin position="15"/>
        <end position="252"/>
    </location>
</feature>
<evidence type="ECO:0000256" key="3">
    <source>
        <dbReference type="ARBA" id="ARBA00022741"/>
    </source>
</evidence>
<evidence type="ECO:0000256" key="1">
    <source>
        <dbReference type="ARBA" id="ARBA00005417"/>
    </source>
</evidence>
<dbReference type="InterPro" id="IPR003439">
    <property type="entry name" value="ABC_transporter-like_ATP-bd"/>
</dbReference>
<dbReference type="RefSeq" id="WP_097052096.1">
    <property type="nucleotide sequence ID" value="NZ_JALLPZ010000002.1"/>
</dbReference>
<keyword evidence="5" id="KW-0029">Amino-acid transport</keyword>
<evidence type="ECO:0000313" key="9">
    <source>
        <dbReference type="Proteomes" id="UP000219068"/>
    </source>
</evidence>
<organism evidence="8 9">
    <name type="scientific">Thalassospira xiamenensis</name>
    <dbReference type="NCBI Taxonomy" id="220697"/>
    <lineage>
        <taxon>Bacteria</taxon>
        <taxon>Pseudomonadati</taxon>
        <taxon>Pseudomonadota</taxon>
        <taxon>Alphaproteobacteria</taxon>
        <taxon>Rhodospirillales</taxon>
        <taxon>Thalassospiraceae</taxon>
        <taxon>Thalassospira</taxon>
    </lineage>
</organism>
<dbReference type="EMBL" id="OBMM01000003">
    <property type="protein sequence ID" value="SOC20956.1"/>
    <property type="molecule type" value="Genomic_DNA"/>
</dbReference>
<dbReference type="SUPFAM" id="SSF52540">
    <property type="entry name" value="P-loop containing nucleoside triphosphate hydrolases"/>
    <property type="match status" value="1"/>
</dbReference>
<dbReference type="GO" id="GO:0015807">
    <property type="term" value="P:L-amino acid transport"/>
    <property type="evidence" value="ECO:0007669"/>
    <property type="project" value="TreeGrafter"/>
</dbReference>
<dbReference type="PROSITE" id="PS50893">
    <property type="entry name" value="ABC_TRANSPORTER_2"/>
    <property type="match status" value="1"/>
</dbReference>
<dbReference type="SMART" id="SM00382">
    <property type="entry name" value="AAA"/>
    <property type="match status" value="1"/>
</dbReference>
<evidence type="ECO:0000313" key="7">
    <source>
        <dbReference type="EMBL" id="RCK53241.1"/>
    </source>
</evidence>
<dbReference type="InterPro" id="IPR052156">
    <property type="entry name" value="BCAA_Transport_ATP-bd_LivF"/>
</dbReference>
<dbReference type="InterPro" id="IPR027417">
    <property type="entry name" value="P-loop_NTPase"/>
</dbReference>
<gene>
    <name evidence="8" type="ORF">SAMN05428964_103268</name>
    <name evidence="7" type="ORF">TH44_03370</name>
</gene>
<dbReference type="AlphaFoldDB" id="A0A285TJS4"/>
<keyword evidence="4 8" id="KW-0067">ATP-binding</keyword>
<evidence type="ECO:0000313" key="8">
    <source>
        <dbReference type="EMBL" id="SOC20956.1"/>
    </source>
</evidence>
<dbReference type="Gene3D" id="3.40.50.300">
    <property type="entry name" value="P-loop containing nucleotide triphosphate hydrolases"/>
    <property type="match status" value="1"/>
</dbReference>
<dbReference type="GO" id="GO:0016887">
    <property type="term" value="F:ATP hydrolysis activity"/>
    <property type="evidence" value="ECO:0007669"/>
    <property type="project" value="InterPro"/>
</dbReference>
<sequence length="273" mass="30466">MSEPARKIETAEPLLSVNNIEVVYDEVILVLRGVSLEVPQGKIVTLLGPNGAGKSTTLKAISGLLKTEDGKVTRGDINFMGQQIANGSPEDIVRSGLFQVMEGRRIIEDMTCVENLRLGAYTRKDKGVKDDIDMVFEYFPRLRERTGLAGYLSGGEQQMLAIGRSLMARPKMILLDEPSMGLSPLLVKEVFGIIEKINREQGITMLIVEQNANFALKVADYGYIMESGKVVLDGTRDELLNNEDVKEFYLGGGSEDRKSFKNIKSYKRRKRWL</sequence>
<dbReference type="Proteomes" id="UP000219068">
    <property type="component" value="Unassembled WGS sequence"/>
</dbReference>
<dbReference type="GO" id="GO:0015658">
    <property type="term" value="F:branched-chain amino acid transmembrane transporter activity"/>
    <property type="evidence" value="ECO:0007669"/>
    <property type="project" value="TreeGrafter"/>
</dbReference>
<dbReference type="InterPro" id="IPR017871">
    <property type="entry name" value="ABC_transporter-like_CS"/>
</dbReference>
<proteinExistence type="inferred from homology"/>
<evidence type="ECO:0000256" key="5">
    <source>
        <dbReference type="ARBA" id="ARBA00022970"/>
    </source>
</evidence>
<dbReference type="PANTHER" id="PTHR43820:SF8">
    <property type="entry name" value="ABC TRANSPORTER SUBSTRATE-BINDING PROTEIN"/>
    <property type="match status" value="1"/>
</dbReference>
<keyword evidence="3" id="KW-0547">Nucleotide-binding</keyword>
<reference evidence="7 10" key="1">
    <citation type="submission" date="2014-07" db="EMBL/GenBank/DDBJ databases">
        <title>Draft genome sequence of Thalassospira xiamenensis IB13.</title>
        <authorList>
            <person name="Lai Q."/>
            <person name="Shao Z."/>
        </authorList>
    </citation>
    <scope>NUCLEOTIDE SEQUENCE [LARGE SCALE GENOMIC DNA]</scope>
    <source>
        <strain evidence="7 10">IB13</strain>
    </source>
</reference>
<name>A0A285TJS4_9PROT</name>
<accession>A0A285TJS4</accession>
<dbReference type="GO" id="GO:0005524">
    <property type="term" value="F:ATP binding"/>
    <property type="evidence" value="ECO:0007669"/>
    <property type="project" value="UniProtKB-KW"/>
</dbReference>
<reference evidence="8 9" key="2">
    <citation type="submission" date="2017-08" db="EMBL/GenBank/DDBJ databases">
        <authorList>
            <person name="de Groot N.N."/>
        </authorList>
    </citation>
    <scope>NUCLEOTIDE SEQUENCE [LARGE SCALE GENOMIC DNA]</scope>
    <source>
        <strain evidence="8 9">USBA 78</strain>
    </source>
</reference>
<dbReference type="PANTHER" id="PTHR43820">
    <property type="entry name" value="HIGH-AFFINITY BRANCHED-CHAIN AMINO ACID TRANSPORT ATP-BINDING PROTEIN LIVF"/>
    <property type="match status" value="1"/>
</dbReference>
<evidence type="ECO:0000259" key="6">
    <source>
        <dbReference type="PROSITE" id="PS50893"/>
    </source>
</evidence>
<evidence type="ECO:0000256" key="2">
    <source>
        <dbReference type="ARBA" id="ARBA00022448"/>
    </source>
</evidence>
<dbReference type="EMBL" id="JPWJ01000001">
    <property type="protein sequence ID" value="RCK53241.1"/>
    <property type="molecule type" value="Genomic_DNA"/>
</dbReference>